<accession>A0A4Z1PE22</accession>
<dbReference type="Pfam" id="PF14273">
    <property type="entry name" value="DUF4360"/>
    <property type="match status" value="1"/>
</dbReference>
<evidence type="ECO:0000313" key="3">
    <source>
        <dbReference type="Proteomes" id="UP000298493"/>
    </source>
</evidence>
<evidence type="ECO:0000313" key="2">
    <source>
        <dbReference type="EMBL" id="TID27755.1"/>
    </source>
</evidence>
<dbReference type="STRING" id="86259.A0A4Z1PE22"/>
<dbReference type="InterPro" id="IPR025649">
    <property type="entry name" value="DUF4360"/>
</dbReference>
<gene>
    <name evidence="2" type="ORF">E6O75_ATG00522</name>
</gene>
<evidence type="ECO:0000256" key="1">
    <source>
        <dbReference type="SAM" id="SignalP"/>
    </source>
</evidence>
<feature type="signal peptide" evidence="1">
    <location>
        <begin position="1"/>
        <end position="17"/>
    </location>
</feature>
<proteinExistence type="predicted"/>
<dbReference type="OrthoDB" id="152248at2759"/>
<dbReference type="Proteomes" id="UP000298493">
    <property type="component" value="Unassembled WGS sequence"/>
</dbReference>
<dbReference type="PANTHER" id="PTHR38847:SF1">
    <property type="entry name" value="PSEUDOURIDINE SYNTHASE RSUA_RLUA-LIKE DOMAIN-CONTAINING PROTEIN"/>
    <property type="match status" value="1"/>
</dbReference>
<protein>
    <submittedName>
        <fullName evidence="2">Gb</fullName>
    </submittedName>
</protein>
<reference evidence="2 3" key="1">
    <citation type="submission" date="2019-04" db="EMBL/GenBank/DDBJ databases">
        <title>High contiguity whole genome sequence and gene annotation resource for two Venturia nashicola isolates.</title>
        <authorList>
            <person name="Prokchorchik M."/>
            <person name="Won K."/>
            <person name="Lee Y."/>
            <person name="Choi E.D."/>
            <person name="Segonzac C."/>
            <person name="Sohn K.H."/>
        </authorList>
    </citation>
    <scope>NUCLEOTIDE SEQUENCE [LARGE SCALE GENOMIC DNA]</scope>
    <source>
        <strain evidence="2 3">PRI2</strain>
    </source>
</reference>
<dbReference type="PANTHER" id="PTHR38847">
    <property type="match status" value="1"/>
</dbReference>
<organism evidence="2 3">
    <name type="scientific">Venturia nashicola</name>
    <dbReference type="NCBI Taxonomy" id="86259"/>
    <lineage>
        <taxon>Eukaryota</taxon>
        <taxon>Fungi</taxon>
        <taxon>Dikarya</taxon>
        <taxon>Ascomycota</taxon>
        <taxon>Pezizomycotina</taxon>
        <taxon>Dothideomycetes</taxon>
        <taxon>Pleosporomycetidae</taxon>
        <taxon>Venturiales</taxon>
        <taxon>Venturiaceae</taxon>
        <taxon>Venturia</taxon>
    </lineage>
</organism>
<keyword evidence="1" id="KW-0732">Signal</keyword>
<comment type="caution">
    <text evidence="2">The sequence shown here is derived from an EMBL/GenBank/DDBJ whole genome shotgun (WGS) entry which is preliminary data.</text>
</comment>
<feature type="chain" id="PRO_5021327964" evidence="1">
    <location>
        <begin position="18"/>
        <end position="214"/>
    </location>
</feature>
<dbReference type="AlphaFoldDB" id="A0A4Z1PE22"/>
<dbReference type="EMBL" id="SNSC02000001">
    <property type="protein sequence ID" value="TID27755.1"/>
    <property type="molecule type" value="Genomic_DNA"/>
</dbReference>
<keyword evidence="3" id="KW-1185">Reference proteome</keyword>
<name>A0A4Z1PE22_9PEZI</name>
<sequence length="214" mass="23029">MRFSSTFVAFFAAFATAMPTAEPADDPKAAFPPPGTVSIRDIKLSGSGCPQGTVATLLSDDGQTVTFGFDKYIASTGPGISAVEARKNCQVFFNLFYPQGYSYTLATTDYRGYIDQEQSCTTTLSTTNFFSGDQSQMTSAVSVTGALDANYLRTSKVATETLVWAKCGAKGPTFVTNSQVSVKCKDKKQAAVAGVDSQVTKFQIKYFLSWKRCT</sequence>